<dbReference type="Proteomes" id="UP000219020">
    <property type="component" value="Unassembled WGS sequence"/>
</dbReference>
<protein>
    <recommendedName>
        <fullName evidence="3">Mobile element protein</fullName>
    </recommendedName>
</protein>
<proteinExistence type="predicted"/>
<comment type="caution">
    <text evidence="1">The sequence shown here is derived from an EMBL/GenBank/DDBJ whole genome shotgun (WGS) entry which is preliminary data.</text>
</comment>
<evidence type="ECO:0008006" key="3">
    <source>
        <dbReference type="Google" id="ProtNLM"/>
    </source>
</evidence>
<keyword evidence="2" id="KW-1185">Reference proteome</keyword>
<evidence type="ECO:0000313" key="1">
    <source>
        <dbReference type="EMBL" id="PCS22474.1"/>
    </source>
</evidence>
<sequence>MDSDDGKGIFKIPLRVLKGFLNSVFTLINIPAEVPYIHLH</sequence>
<evidence type="ECO:0000313" key="2">
    <source>
        <dbReference type="Proteomes" id="UP000219020"/>
    </source>
</evidence>
<accession>A0A2A5T2V1</accession>
<dbReference type="EMBL" id="NBYY01000019">
    <property type="protein sequence ID" value="PCS22474.1"/>
    <property type="molecule type" value="Genomic_DNA"/>
</dbReference>
<gene>
    <name evidence="1" type="ORF">BTN49_1930</name>
</gene>
<organism evidence="1 2">
    <name type="scientific">Candidatus Enterovibrio escicola</name>
    <dbReference type="NCBI Taxonomy" id="1927127"/>
    <lineage>
        <taxon>Bacteria</taxon>
        <taxon>Pseudomonadati</taxon>
        <taxon>Pseudomonadota</taxon>
        <taxon>Gammaproteobacteria</taxon>
        <taxon>Vibrionales</taxon>
        <taxon>Vibrionaceae</taxon>
        <taxon>Enterovibrio</taxon>
    </lineage>
</organism>
<reference evidence="2" key="1">
    <citation type="submission" date="2017-04" db="EMBL/GenBank/DDBJ databases">
        <title>Genome evolution of the luminous symbionts of deep sea anglerfish.</title>
        <authorList>
            <person name="Hendry T.A."/>
        </authorList>
    </citation>
    <scope>NUCLEOTIDE SEQUENCE [LARGE SCALE GENOMIC DNA]</scope>
</reference>
<name>A0A2A5T2V1_9GAMM</name>
<dbReference type="AlphaFoldDB" id="A0A2A5T2V1"/>